<evidence type="ECO:0000256" key="1">
    <source>
        <dbReference type="SAM" id="MobiDB-lite"/>
    </source>
</evidence>
<dbReference type="Proteomes" id="UP001153076">
    <property type="component" value="Unassembled WGS sequence"/>
</dbReference>
<dbReference type="AlphaFoldDB" id="A0A9Q1QNP8"/>
<comment type="caution">
    <text evidence="2">The sequence shown here is derived from an EMBL/GenBank/DDBJ whole genome shotgun (WGS) entry which is preliminary data.</text>
</comment>
<organism evidence="2 3">
    <name type="scientific">Carnegiea gigantea</name>
    <dbReference type="NCBI Taxonomy" id="171969"/>
    <lineage>
        <taxon>Eukaryota</taxon>
        <taxon>Viridiplantae</taxon>
        <taxon>Streptophyta</taxon>
        <taxon>Embryophyta</taxon>
        <taxon>Tracheophyta</taxon>
        <taxon>Spermatophyta</taxon>
        <taxon>Magnoliopsida</taxon>
        <taxon>eudicotyledons</taxon>
        <taxon>Gunneridae</taxon>
        <taxon>Pentapetalae</taxon>
        <taxon>Caryophyllales</taxon>
        <taxon>Cactineae</taxon>
        <taxon>Cactaceae</taxon>
        <taxon>Cactoideae</taxon>
        <taxon>Echinocereeae</taxon>
        <taxon>Carnegiea</taxon>
    </lineage>
</organism>
<accession>A0A9Q1QNP8</accession>
<sequence>MLRRETTGRKEWVTITIGLERRKPNSSFCLQSASFKTNLLHFKKKVGVGYGESKPPEEFGPHILPSVGPPQSSPELSQLAPLLDLAATDDTTTHGTIQPNPVDSPSPPAEAAPTPRETEIYILRECPNARVTWRFLEVQGMKYLALDAYLNTWIEANVKGGNNDPKWAMKFLTTIWYLWK</sequence>
<name>A0A9Q1QNP8_9CARY</name>
<evidence type="ECO:0000313" key="2">
    <source>
        <dbReference type="EMBL" id="KAJ8449488.1"/>
    </source>
</evidence>
<proteinExistence type="predicted"/>
<reference evidence="2" key="1">
    <citation type="submission" date="2022-04" db="EMBL/GenBank/DDBJ databases">
        <title>Carnegiea gigantea Genome sequencing and assembly v2.</title>
        <authorList>
            <person name="Copetti D."/>
            <person name="Sanderson M.J."/>
            <person name="Burquez A."/>
            <person name="Wojciechowski M.F."/>
        </authorList>
    </citation>
    <scope>NUCLEOTIDE SEQUENCE</scope>
    <source>
        <strain evidence="2">SGP5-SGP5p</strain>
        <tissue evidence="2">Aerial part</tissue>
    </source>
</reference>
<evidence type="ECO:0000313" key="3">
    <source>
        <dbReference type="Proteomes" id="UP001153076"/>
    </source>
</evidence>
<dbReference type="EMBL" id="JAKOGI010000021">
    <property type="protein sequence ID" value="KAJ8449488.1"/>
    <property type="molecule type" value="Genomic_DNA"/>
</dbReference>
<feature type="region of interest" description="Disordered" evidence="1">
    <location>
        <begin position="53"/>
        <end position="114"/>
    </location>
</feature>
<gene>
    <name evidence="2" type="ORF">Cgig2_002285</name>
</gene>
<keyword evidence="3" id="KW-1185">Reference proteome</keyword>
<feature type="compositionally biased region" description="Low complexity" evidence="1">
    <location>
        <begin position="79"/>
        <end position="90"/>
    </location>
</feature>
<protein>
    <submittedName>
        <fullName evidence="2">Uncharacterized protein</fullName>
    </submittedName>
</protein>